<feature type="domain" description="YrdC-like" evidence="1">
    <location>
        <begin position="13"/>
        <end position="205"/>
    </location>
</feature>
<dbReference type="Pfam" id="PF01300">
    <property type="entry name" value="Sua5_yciO_yrdC"/>
    <property type="match status" value="1"/>
</dbReference>
<evidence type="ECO:0000313" key="2">
    <source>
        <dbReference type="EMBL" id="PWB03484.1"/>
    </source>
</evidence>
<dbReference type="PANTHER" id="PTHR42828:SF3">
    <property type="entry name" value="THREONYLCARBAMOYL-AMP SYNTHASE"/>
    <property type="match status" value="1"/>
</dbReference>
<dbReference type="InterPro" id="IPR052532">
    <property type="entry name" value="SUA5_domain"/>
</dbReference>
<dbReference type="SUPFAM" id="SSF55821">
    <property type="entry name" value="YrdC/RibB"/>
    <property type="match status" value="1"/>
</dbReference>
<name>A0A2V1ISE5_9BACT</name>
<dbReference type="AlphaFoldDB" id="A0A2V1ISE5"/>
<dbReference type="InterPro" id="IPR006070">
    <property type="entry name" value="Sua5-like_dom"/>
</dbReference>
<gene>
    <name evidence="2" type="ORF">C5O23_03605</name>
</gene>
<dbReference type="RefSeq" id="WP_107031594.1">
    <property type="nucleotide sequence ID" value="NZ_CAJSYL010000008.1"/>
</dbReference>
<dbReference type="GO" id="GO:0003725">
    <property type="term" value="F:double-stranded RNA binding"/>
    <property type="evidence" value="ECO:0007669"/>
    <property type="project" value="InterPro"/>
</dbReference>
<comment type="caution">
    <text evidence="2">The sequence shown here is derived from an EMBL/GenBank/DDBJ whole genome shotgun (WGS) entry which is preliminary data.</text>
</comment>
<organism evidence="2 3">
    <name type="scientific">Duncaniella muris</name>
    <dbReference type="NCBI Taxonomy" id="2094150"/>
    <lineage>
        <taxon>Bacteria</taxon>
        <taxon>Pseudomonadati</taxon>
        <taxon>Bacteroidota</taxon>
        <taxon>Bacteroidia</taxon>
        <taxon>Bacteroidales</taxon>
        <taxon>Muribaculaceae</taxon>
        <taxon>Duncaniella</taxon>
    </lineage>
</organism>
<reference evidence="3" key="1">
    <citation type="submission" date="2018-02" db="EMBL/GenBank/DDBJ databases">
        <authorList>
            <person name="Clavel T."/>
            <person name="Strowig T."/>
        </authorList>
    </citation>
    <scope>NUCLEOTIDE SEQUENCE [LARGE SCALE GENOMIC DNA]</scope>
    <source>
        <strain evidence="3">DSM 103720</strain>
    </source>
</reference>
<dbReference type="InterPro" id="IPR017945">
    <property type="entry name" value="DHBP_synth_RibB-like_a/b_dom"/>
</dbReference>
<keyword evidence="3" id="KW-1185">Reference proteome</keyword>
<dbReference type="EMBL" id="PUEC01000005">
    <property type="protein sequence ID" value="PWB03484.1"/>
    <property type="molecule type" value="Genomic_DNA"/>
</dbReference>
<sequence>MRTLRMYPSSINERYLDEVADCLRAGGIIIYPTDTLYAVGCDALNNGAIERLCRIKGVNPQKQTLSVVCDGISMASEYARIDNEAFRILRRNLPGAFTFILPAATSLPKVFKGRKEVGIRVPDNQIAMAIAARLGHPILSSSLKVDDEVPEFDAQELALAFEGQAELLIDDGGDGESLSGGMPLPSTVVDLTDSRSPEIIREGKGELQ</sequence>
<accession>A0A2V1ISE5</accession>
<dbReference type="Proteomes" id="UP000244905">
    <property type="component" value="Unassembled WGS sequence"/>
</dbReference>
<proteinExistence type="predicted"/>
<evidence type="ECO:0000259" key="1">
    <source>
        <dbReference type="PROSITE" id="PS51163"/>
    </source>
</evidence>
<dbReference type="PANTHER" id="PTHR42828">
    <property type="entry name" value="DHBP SYNTHASE RIBB-LIKE ALPHA/BETA DOMAIN-CONTAINING PROTEIN"/>
    <property type="match status" value="1"/>
</dbReference>
<dbReference type="NCBIfam" id="TIGR00057">
    <property type="entry name" value="L-threonylcarbamoyladenylate synthase"/>
    <property type="match status" value="1"/>
</dbReference>
<dbReference type="PROSITE" id="PS51163">
    <property type="entry name" value="YRDC"/>
    <property type="match status" value="1"/>
</dbReference>
<evidence type="ECO:0000313" key="3">
    <source>
        <dbReference type="Proteomes" id="UP000244905"/>
    </source>
</evidence>
<dbReference type="Gene3D" id="3.90.870.10">
    <property type="entry name" value="DHBP synthase"/>
    <property type="match status" value="1"/>
</dbReference>
<protein>
    <submittedName>
        <fullName evidence="2">Threonylcarbamoyl-AMP synthase</fullName>
    </submittedName>
</protein>